<dbReference type="InterPro" id="IPR050346">
    <property type="entry name" value="FMO-like"/>
</dbReference>
<keyword evidence="7 8" id="KW-0503">Monooxygenase</keyword>
<evidence type="ECO:0000256" key="5">
    <source>
        <dbReference type="ARBA" id="ARBA00022857"/>
    </source>
</evidence>
<evidence type="ECO:0000256" key="7">
    <source>
        <dbReference type="ARBA" id="ARBA00023033"/>
    </source>
</evidence>
<keyword evidence="6 8" id="KW-0560">Oxidoreductase</keyword>
<evidence type="ECO:0000256" key="1">
    <source>
        <dbReference type="ARBA" id="ARBA00001974"/>
    </source>
</evidence>
<evidence type="ECO:0000256" key="4">
    <source>
        <dbReference type="ARBA" id="ARBA00022827"/>
    </source>
</evidence>
<keyword evidence="3 8" id="KW-0285">Flavoprotein</keyword>
<dbReference type="PANTHER" id="PTHR23023">
    <property type="entry name" value="DIMETHYLANILINE MONOOXYGENASE"/>
    <property type="match status" value="1"/>
</dbReference>
<evidence type="ECO:0000313" key="10">
    <source>
        <dbReference type="RefSeq" id="XP_042562443.1"/>
    </source>
</evidence>
<dbReference type="InterPro" id="IPR000960">
    <property type="entry name" value="Flavin_mOase"/>
</dbReference>
<comment type="similarity">
    <text evidence="2 8">Belongs to the FMO family.</text>
</comment>
<dbReference type="GO" id="GO:0050661">
    <property type="term" value="F:NADP binding"/>
    <property type="evidence" value="ECO:0007669"/>
    <property type="project" value="InterPro"/>
</dbReference>
<protein>
    <recommendedName>
        <fullName evidence="8">Flavin-containing monooxygenase</fullName>
        <ecNumber evidence="8">1.-.-.-</ecNumber>
    </recommendedName>
</protein>
<comment type="cofactor">
    <cofactor evidence="1 8">
        <name>FAD</name>
        <dbReference type="ChEBI" id="CHEBI:57692"/>
    </cofactor>
</comment>
<dbReference type="PIRSF" id="PIRSF000332">
    <property type="entry name" value="FMO"/>
    <property type="match status" value="1"/>
</dbReference>
<evidence type="ECO:0000256" key="2">
    <source>
        <dbReference type="ARBA" id="ARBA00009183"/>
    </source>
</evidence>
<keyword evidence="9" id="KW-1185">Reference proteome</keyword>
<dbReference type="GO" id="GO:0004499">
    <property type="term" value="F:N,N-dimethylaniline monooxygenase activity"/>
    <property type="evidence" value="ECO:0007669"/>
    <property type="project" value="InterPro"/>
</dbReference>
<organism evidence="9 10">
    <name type="scientific">Clupea harengus</name>
    <name type="common">Atlantic herring</name>
    <dbReference type="NCBI Taxonomy" id="7950"/>
    <lineage>
        <taxon>Eukaryota</taxon>
        <taxon>Metazoa</taxon>
        <taxon>Chordata</taxon>
        <taxon>Craniata</taxon>
        <taxon>Vertebrata</taxon>
        <taxon>Euteleostomi</taxon>
        <taxon>Actinopterygii</taxon>
        <taxon>Neopterygii</taxon>
        <taxon>Teleostei</taxon>
        <taxon>Clupei</taxon>
        <taxon>Clupeiformes</taxon>
        <taxon>Clupeoidei</taxon>
        <taxon>Clupeidae</taxon>
        <taxon>Clupea</taxon>
    </lineage>
</organism>
<evidence type="ECO:0000256" key="8">
    <source>
        <dbReference type="RuleBase" id="RU361177"/>
    </source>
</evidence>
<dbReference type="Pfam" id="PF00743">
    <property type="entry name" value="FMO-like"/>
    <property type="match status" value="2"/>
</dbReference>
<keyword evidence="5" id="KW-0521">NADP</keyword>
<proteinExistence type="inferred from homology"/>
<dbReference type="Proteomes" id="UP000515152">
    <property type="component" value="Unplaced"/>
</dbReference>
<evidence type="ECO:0000313" key="9">
    <source>
        <dbReference type="Proteomes" id="UP000515152"/>
    </source>
</evidence>
<evidence type="ECO:0000256" key="6">
    <source>
        <dbReference type="ARBA" id="ARBA00023002"/>
    </source>
</evidence>
<accession>A0A8M1KJC2</accession>
<dbReference type="EC" id="1.-.-.-" evidence="8"/>
<sequence>MYRNLRTNLPKEVMMFPDFPFDAHLPSFLPHQDVQKYLERYCEHFAITPHIKFNTAVEEARPIAMEMDREKTMAWEVTTRDQHGTQNTETFDSVFICTGHYSDPHIPPIPGLQYFKGKVMHSHAYRRPEPFAGQSVIVFGAGASGLDISIELAKAMAQVMLSHGKPALTFSLPPGIQQAPPLSRVIEDGRVQFKDGSLVEAEVLMFCTGYNFSFPFLHPEQLHLDIRDHLVAPLYRFILPPAYPSLFFFGICKTICPFPHFHCQVQFALAVLDGTVKLPSREEMEREVQNMVDRKTAMGVLERHLLRMESEQWRYYQCLADSGGFSPLPPVIQSLYEEVARQRQKHPQKYRNANYRLVTDTQWESIEKTH</sequence>
<dbReference type="GO" id="GO:0050660">
    <property type="term" value="F:flavin adenine dinucleotide binding"/>
    <property type="evidence" value="ECO:0007669"/>
    <property type="project" value="InterPro"/>
</dbReference>
<dbReference type="RefSeq" id="XP_042562443.1">
    <property type="nucleotide sequence ID" value="XM_042706509.1"/>
</dbReference>
<reference evidence="10" key="1">
    <citation type="submission" date="2025-08" db="UniProtKB">
        <authorList>
            <consortium name="RefSeq"/>
        </authorList>
    </citation>
    <scope>IDENTIFICATION</scope>
</reference>
<dbReference type="AlphaFoldDB" id="A0A8M1KJC2"/>
<dbReference type="InterPro" id="IPR020946">
    <property type="entry name" value="Flavin_mOase-like"/>
</dbReference>
<dbReference type="FunFam" id="3.50.50.60:FF:000138">
    <property type="entry name" value="Flavin-containing monooxygenase"/>
    <property type="match status" value="1"/>
</dbReference>
<gene>
    <name evidence="10" type="primary">LOC122131819</name>
</gene>
<keyword evidence="4 8" id="KW-0274">FAD</keyword>
<name>A0A8M1KJC2_CLUHA</name>
<evidence type="ECO:0000256" key="3">
    <source>
        <dbReference type="ARBA" id="ARBA00022630"/>
    </source>
</evidence>
<dbReference type="GeneID" id="122131819"/>